<dbReference type="EMBL" id="CP041637">
    <property type="protein sequence ID" value="QDO93916.1"/>
    <property type="molecule type" value="Genomic_DNA"/>
</dbReference>
<dbReference type="AlphaFoldDB" id="A0A516GQX8"/>
<proteinExistence type="predicted"/>
<gene>
    <name evidence="2" type="ORF">FNB79_07935</name>
</gene>
<name>A0A516GQX8_9FLAO</name>
<dbReference type="RefSeq" id="WP_143380805.1">
    <property type="nucleotide sequence ID" value="NZ_CP041637.1"/>
</dbReference>
<accession>A0A516GQX8</accession>
<keyword evidence="3" id="KW-1185">Reference proteome</keyword>
<feature type="transmembrane region" description="Helical" evidence="1">
    <location>
        <begin position="44"/>
        <end position="61"/>
    </location>
</feature>
<feature type="transmembrane region" description="Helical" evidence="1">
    <location>
        <begin position="12"/>
        <end position="32"/>
    </location>
</feature>
<dbReference type="Proteomes" id="UP000319209">
    <property type="component" value="Chromosome"/>
</dbReference>
<evidence type="ECO:0000256" key="1">
    <source>
        <dbReference type="SAM" id="Phobius"/>
    </source>
</evidence>
<keyword evidence="1" id="KW-1133">Transmembrane helix</keyword>
<sequence>MKRIHFDEMKKEFRIGILMLSLVLIILGVFEIFEFEDSKLNKRLVILGYMLQILYYSKMFWYKNYVQWNTKGAHIKVNSFIGKSLRFNQIKTTEINDENLIVTKKNDKRIIINLNGIEKLDTQKLYKLILNHSMVSF</sequence>
<dbReference type="OrthoDB" id="1433813at2"/>
<keyword evidence="1" id="KW-0472">Membrane</keyword>
<reference evidence="2 3" key="1">
    <citation type="submission" date="2019-07" db="EMBL/GenBank/DDBJ databases">
        <title>Genome sequencing for Formosa sp. PS13.</title>
        <authorList>
            <person name="Park S.-J."/>
        </authorList>
    </citation>
    <scope>NUCLEOTIDE SEQUENCE [LARGE SCALE GENOMIC DNA]</scope>
    <source>
        <strain evidence="2 3">PS13</strain>
    </source>
</reference>
<organism evidence="2 3">
    <name type="scientific">Formosa sediminum</name>
    <dbReference type="NCBI Taxonomy" id="2594004"/>
    <lineage>
        <taxon>Bacteria</taxon>
        <taxon>Pseudomonadati</taxon>
        <taxon>Bacteroidota</taxon>
        <taxon>Flavobacteriia</taxon>
        <taxon>Flavobacteriales</taxon>
        <taxon>Flavobacteriaceae</taxon>
        <taxon>Formosa</taxon>
    </lineage>
</organism>
<keyword evidence="1" id="KW-0812">Transmembrane</keyword>
<dbReference type="KEGG" id="fop:FNB79_07935"/>
<evidence type="ECO:0000313" key="3">
    <source>
        <dbReference type="Proteomes" id="UP000319209"/>
    </source>
</evidence>
<evidence type="ECO:0000313" key="2">
    <source>
        <dbReference type="EMBL" id="QDO93916.1"/>
    </source>
</evidence>
<protein>
    <submittedName>
        <fullName evidence="2">Uncharacterized protein</fullName>
    </submittedName>
</protein>